<dbReference type="EMBL" id="RCMK01002378">
    <property type="protein sequence ID" value="KAG2881949.1"/>
    <property type="molecule type" value="Genomic_DNA"/>
</dbReference>
<gene>
    <name evidence="2" type="ORF">PC113_g23535</name>
    <name evidence="3" type="ORF">PC117_g26307</name>
    <name evidence="4" type="ORF">PC129_g23326</name>
</gene>
<name>A0A8T0XZ17_9STRA</name>
<evidence type="ECO:0000313" key="4">
    <source>
        <dbReference type="EMBL" id="KAG3202135.1"/>
    </source>
</evidence>
<evidence type="ECO:0000313" key="5">
    <source>
        <dbReference type="Proteomes" id="UP000735874"/>
    </source>
</evidence>
<comment type="caution">
    <text evidence="2">The sequence shown here is derived from an EMBL/GenBank/DDBJ whole genome shotgun (WGS) entry which is preliminary data.</text>
</comment>
<dbReference type="Proteomes" id="UP000735874">
    <property type="component" value="Unassembled WGS sequence"/>
</dbReference>
<organism evidence="2 5">
    <name type="scientific">Phytophthora cactorum</name>
    <dbReference type="NCBI Taxonomy" id="29920"/>
    <lineage>
        <taxon>Eukaryota</taxon>
        <taxon>Sar</taxon>
        <taxon>Stramenopiles</taxon>
        <taxon>Oomycota</taxon>
        <taxon>Peronosporomycetes</taxon>
        <taxon>Peronosporales</taxon>
        <taxon>Peronosporaceae</taxon>
        <taxon>Phytophthora</taxon>
    </lineage>
</organism>
<dbReference type="EMBL" id="RCMG01002242">
    <property type="protein sequence ID" value="KAG2812646.1"/>
    <property type="molecule type" value="Genomic_DNA"/>
</dbReference>
<evidence type="ECO:0000256" key="1">
    <source>
        <dbReference type="SAM" id="MobiDB-lite"/>
    </source>
</evidence>
<evidence type="ECO:0000313" key="2">
    <source>
        <dbReference type="EMBL" id="KAG2812646.1"/>
    </source>
</evidence>
<dbReference type="EMBL" id="RCMV01002586">
    <property type="protein sequence ID" value="KAG3202135.1"/>
    <property type="molecule type" value="Genomic_DNA"/>
</dbReference>
<dbReference type="Proteomes" id="UP000760860">
    <property type="component" value="Unassembled WGS sequence"/>
</dbReference>
<dbReference type="AlphaFoldDB" id="A0A8T0XZ17"/>
<reference evidence="2" key="1">
    <citation type="submission" date="2018-10" db="EMBL/GenBank/DDBJ databases">
        <title>Effector identification in a new, highly contiguous assembly of the strawberry crown rot pathogen Phytophthora cactorum.</title>
        <authorList>
            <person name="Armitage A.D."/>
            <person name="Nellist C.F."/>
            <person name="Bates H."/>
            <person name="Vickerstaff R.J."/>
            <person name="Harrison R.J."/>
        </authorList>
    </citation>
    <scope>NUCLEOTIDE SEQUENCE</scope>
    <source>
        <strain evidence="2">15-7</strain>
        <strain evidence="3">4040</strain>
        <strain evidence="4">P421</strain>
    </source>
</reference>
<accession>A0A8T0XZ17</accession>
<protein>
    <submittedName>
        <fullName evidence="2">Uncharacterized protein</fullName>
    </submittedName>
</protein>
<dbReference type="Proteomes" id="UP000736787">
    <property type="component" value="Unassembled WGS sequence"/>
</dbReference>
<evidence type="ECO:0000313" key="3">
    <source>
        <dbReference type="EMBL" id="KAG2881949.1"/>
    </source>
</evidence>
<feature type="region of interest" description="Disordered" evidence="1">
    <location>
        <begin position="13"/>
        <end position="32"/>
    </location>
</feature>
<proteinExistence type="predicted"/>
<sequence>MVRIVCGAEYGSDGIETASRSGARREDPTGPACIVDEDPIELTVVFC</sequence>